<organism evidence="4 5">
    <name type="scientific">Candidatus Thermofonsia Clade 1 bacterium</name>
    <dbReference type="NCBI Taxonomy" id="2364210"/>
    <lineage>
        <taxon>Bacteria</taxon>
        <taxon>Bacillati</taxon>
        <taxon>Chloroflexota</taxon>
        <taxon>Candidatus Thermofontia</taxon>
        <taxon>Candidatus Thermofonsia Clade 1</taxon>
    </lineage>
</organism>
<dbReference type="CDD" id="cd00616">
    <property type="entry name" value="AHBA_syn"/>
    <property type="match status" value="1"/>
</dbReference>
<dbReference type="AlphaFoldDB" id="A0A2M8PBG3"/>
<reference evidence="4 5" key="1">
    <citation type="submission" date="2017-11" db="EMBL/GenBank/DDBJ databases">
        <title>Evolution of Phototrophy in the Chloroflexi Phylum Driven by Horizontal Gene Transfer.</title>
        <authorList>
            <person name="Ward L.M."/>
            <person name="Hemp J."/>
            <person name="Shih P.M."/>
            <person name="Mcglynn S.E."/>
            <person name="Fischer W."/>
        </authorList>
    </citation>
    <scope>NUCLEOTIDE SEQUENCE [LARGE SCALE GENOMIC DNA]</scope>
    <source>
        <strain evidence="4">JP3_13</strain>
    </source>
</reference>
<evidence type="ECO:0000256" key="1">
    <source>
        <dbReference type="PIRSR" id="PIRSR000390-1"/>
    </source>
</evidence>
<feature type="modified residue" description="N6-(pyridoxal phosphate)lysine" evidence="2">
    <location>
        <position position="184"/>
    </location>
</feature>
<dbReference type="GO" id="GO:0030170">
    <property type="term" value="F:pyridoxal phosphate binding"/>
    <property type="evidence" value="ECO:0007669"/>
    <property type="project" value="TreeGrafter"/>
</dbReference>
<accession>A0A2M8PBG3</accession>
<dbReference type="InterPro" id="IPR015424">
    <property type="entry name" value="PyrdxlP-dep_Trfase"/>
</dbReference>
<dbReference type="Pfam" id="PF01041">
    <property type="entry name" value="DegT_DnrJ_EryC1"/>
    <property type="match status" value="1"/>
</dbReference>
<protein>
    <submittedName>
        <fullName evidence="4">dTDP-4-amino-4,6-dideoxygalactose transaminase</fullName>
    </submittedName>
</protein>
<dbReference type="SUPFAM" id="SSF53383">
    <property type="entry name" value="PLP-dependent transferases"/>
    <property type="match status" value="1"/>
</dbReference>
<dbReference type="EMBL" id="PGTM01000252">
    <property type="protein sequence ID" value="PJF34876.1"/>
    <property type="molecule type" value="Genomic_DNA"/>
</dbReference>
<dbReference type="NCBIfam" id="TIGR02379">
    <property type="entry name" value="ECA_wecE"/>
    <property type="match status" value="1"/>
</dbReference>
<proteinExistence type="inferred from homology"/>
<evidence type="ECO:0000256" key="2">
    <source>
        <dbReference type="PIRSR" id="PIRSR000390-2"/>
    </source>
</evidence>
<evidence type="ECO:0000313" key="5">
    <source>
        <dbReference type="Proteomes" id="UP000229681"/>
    </source>
</evidence>
<comment type="caution">
    <text evidence="4">The sequence shown here is derived from an EMBL/GenBank/DDBJ whole genome shotgun (WGS) entry which is preliminary data.</text>
</comment>
<keyword evidence="2 3" id="KW-0663">Pyridoxal phosphate</keyword>
<dbReference type="InterPro" id="IPR015422">
    <property type="entry name" value="PyrdxlP-dep_Trfase_small"/>
</dbReference>
<dbReference type="InterPro" id="IPR012749">
    <property type="entry name" value="WecE-like"/>
</dbReference>
<comment type="similarity">
    <text evidence="3">Belongs to the DegT/DnrJ/EryC1 family.</text>
</comment>
<dbReference type="GO" id="GO:0000271">
    <property type="term" value="P:polysaccharide biosynthetic process"/>
    <property type="evidence" value="ECO:0007669"/>
    <property type="project" value="TreeGrafter"/>
</dbReference>
<dbReference type="InterPro" id="IPR000653">
    <property type="entry name" value="DegT/StrS_aminotransferase"/>
</dbReference>
<gene>
    <name evidence="4" type="ORF">CUN49_13415</name>
</gene>
<dbReference type="Proteomes" id="UP000229681">
    <property type="component" value="Unassembled WGS sequence"/>
</dbReference>
<dbReference type="PANTHER" id="PTHR30244:SF34">
    <property type="entry name" value="DTDP-4-AMINO-4,6-DIDEOXYGALACTOSE TRANSAMINASE"/>
    <property type="match status" value="1"/>
</dbReference>
<dbReference type="FunFam" id="3.40.640.10:FF:000037">
    <property type="entry name" value="dTDP-4-amino-4,6-dideoxygalactose transaminase"/>
    <property type="match status" value="1"/>
</dbReference>
<dbReference type="PANTHER" id="PTHR30244">
    <property type="entry name" value="TRANSAMINASE"/>
    <property type="match status" value="1"/>
</dbReference>
<evidence type="ECO:0000256" key="3">
    <source>
        <dbReference type="RuleBase" id="RU004508"/>
    </source>
</evidence>
<dbReference type="NCBIfam" id="NF008687">
    <property type="entry name" value="PRK11706.1"/>
    <property type="match status" value="1"/>
</dbReference>
<feature type="active site" description="Proton acceptor" evidence="1">
    <location>
        <position position="184"/>
    </location>
</feature>
<sequence>MSAIIPFNRPCLLGNEQAYILQAIANGHAAGDGAFTKKCHAFLEATLGVPRALLTTSCTHALEMAALLLDLRPGDEVIFPSFTFVSTVNAFVLRGVRPIFADVRPDTLNLDERQLERLITPRTRAIVPVHYGGVGCEMDVIMDIAARYDLAVVEDNAHGLFGRYRGRYLGTFGALATQSFHETKNFTCGEGGALLINDPQYIERAEIIREKGTNRSRFFRGQVDKYTWVDIGSSYLPSDILAAFLYAQLEIHERIQGIRRRIWETYAAELRDWAEANGVRMPYVPDHCEQAYHMFYLLMPSLEVRQAFIAHLKAQGILAVFHYLPLHLSDMGRKFGGQAGDCPVTERISDQLVRLPFFNDLTEAMQARVIEAVRTFQVI</sequence>
<dbReference type="GO" id="GO:0019180">
    <property type="term" value="F:dTDP-4-amino-4,6-dideoxygalactose transaminase activity"/>
    <property type="evidence" value="ECO:0007669"/>
    <property type="project" value="TreeGrafter"/>
</dbReference>
<dbReference type="Gene3D" id="3.40.640.10">
    <property type="entry name" value="Type I PLP-dependent aspartate aminotransferase-like (Major domain)"/>
    <property type="match status" value="1"/>
</dbReference>
<dbReference type="Gene3D" id="3.90.1150.10">
    <property type="entry name" value="Aspartate Aminotransferase, domain 1"/>
    <property type="match status" value="1"/>
</dbReference>
<dbReference type="InterPro" id="IPR015421">
    <property type="entry name" value="PyrdxlP-dep_Trfase_major"/>
</dbReference>
<name>A0A2M8PBG3_9CHLR</name>
<evidence type="ECO:0000313" key="4">
    <source>
        <dbReference type="EMBL" id="PJF34876.1"/>
    </source>
</evidence>
<dbReference type="PIRSF" id="PIRSF000390">
    <property type="entry name" value="PLP_StrS"/>
    <property type="match status" value="1"/>
</dbReference>